<feature type="domain" description="SprT-like" evidence="5">
    <location>
        <begin position="12"/>
        <end position="156"/>
    </location>
</feature>
<keyword evidence="1 4" id="KW-0963">Cytoplasm</keyword>
<dbReference type="Proteomes" id="UP000182762">
    <property type="component" value="Unassembled WGS sequence"/>
</dbReference>
<sequence>MLMKGDGVMNNDSLQELVEKVSIESFDRAFEHQAYFNKRLRTTGGRYMLNTHHIEVNFKYYEAFGEEELIGIIKHELCHYHLHLTGKGYKHGDQEFKALLKQVGAPRYCSSLSSIQQKNKNVFYRCKDCNYLYERKRKVDITKYRCGRCKGSLLLLEKGIDS</sequence>
<evidence type="ECO:0000256" key="4">
    <source>
        <dbReference type="HAMAP-Rule" id="MF_00745"/>
    </source>
</evidence>
<feature type="binding site" evidence="4">
    <location>
        <position position="75"/>
    </location>
    <ligand>
        <name>Zn(2+)</name>
        <dbReference type="ChEBI" id="CHEBI:29105"/>
    </ligand>
</feature>
<evidence type="ECO:0000256" key="1">
    <source>
        <dbReference type="ARBA" id="ARBA00022490"/>
    </source>
</evidence>
<evidence type="ECO:0000256" key="2">
    <source>
        <dbReference type="ARBA" id="ARBA00022723"/>
    </source>
</evidence>
<gene>
    <name evidence="6" type="ORF">SAMN02745910_04407</name>
</gene>
<feature type="active site" evidence="4">
    <location>
        <position position="76"/>
    </location>
</feature>
<evidence type="ECO:0000313" key="7">
    <source>
        <dbReference type="Proteomes" id="UP000182762"/>
    </source>
</evidence>
<dbReference type="HAMAP" id="MF_00745">
    <property type="entry name" value="SprT_like"/>
    <property type="match status" value="1"/>
</dbReference>
<dbReference type="EMBL" id="FOXX01000015">
    <property type="protein sequence ID" value="SFQ85504.1"/>
    <property type="molecule type" value="Genomic_DNA"/>
</dbReference>
<dbReference type="Pfam" id="PF10263">
    <property type="entry name" value="SprT-like"/>
    <property type="match status" value="1"/>
</dbReference>
<name>A0A1I6BX90_9BACI</name>
<comment type="subcellular location">
    <subcellularLocation>
        <location evidence="4">Cytoplasm</location>
    </subcellularLocation>
</comment>
<comment type="similarity">
    <text evidence="4">Belongs to the SprT family.</text>
</comment>
<evidence type="ECO:0000259" key="5">
    <source>
        <dbReference type="SMART" id="SM00731"/>
    </source>
</evidence>
<dbReference type="InterPro" id="IPR023524">
    <property type="entry name" value="Uncharacterised_SprT-like"/>
</dbReference>
<comment type="caution">
    <text evidence="6">The sequence shown here is derived from an EMBL/GenBank/DDBJ whole genome shotgun (WGS) entry which is preliminary data.</text>
</comment>
<organism evidence="6 7">
    <name type="scientific">Priestia endophytica DSM 13796</name>
    <dbReference type="NCBI Taxonomy" id="1121089"/>
    <lineage>
        <taxon>Bacteria</taxon>
        <taxon>Bacillati</taxon>
        <taxon>Bacillota</taxon>
        <taxon>Bacilli</taxon>
        <taxon>Bacillales</taxon>
        <taxon>Bacillaceae</taxon>
        <taxon>Priestia</taxon>
    </lineage>
</organism>
<dbReference type="InterPro" id="IPR006640">
    <property type="entry name" value="SprT-like_domain"/>
</dbReference>
<keyword evidence="3 4" id="KW-0862">Zinc</keyword>
<protein>
    <recommendedName>
        <fullName evidence="4">Protein SprT-like</fullName>
    </recommendedName>
</protein>
<keyword evidence="7" id="KW-1185">Reference proteome</keyword>
<dbReference type="SMART" id="SM00731">
    <property type="entry name" value="SprT"/>
    <property type="match status" value="1"/>
</dbReference>
<keyword evidence="2 4" id="KW-0479">Metal-binding</keyword>
<evidence type="ECO:0000256" key="3">
    <source>
        <dbReference type="ARBA" id="ARBA00022833"/>
    </source>
</evidence>
<comment type="cofactor">
    <cofactor evidence="4">
        <name>Zn(2+)</name>
        <dbReference type="ChEBI" id="CHEBI:29105"/>
    </cofactor>
    <text evidence="4">Binds 1 zinc ion.</text>
</comment>
<evidence type="ECO:0000313" key="6">
    <source>
        <dbReference type="EMBL" id="SFQ85504.1"/>
    </source>
</evidence>
<proteinExistence type="inferred from homology"/>
<dbReference type="NCBIfam" id="NF003339">
    <property type="entry name" value="PRK04351.1"/>
    <property type="match status" value="1"/>
</dbReference>
<accession>A0A1I6BX90</accession>
<reference evidence="6 7" key="1">
    <citation type="submission" date="2016-10" db="EMBL/GenBank/DDBJ databases">
        <authorList>
            <person name="Varghese N."/>
            <person name="Submissions S."/>
        </authorList>
    </citation>
    <scope>NUCLEOTIDE SEQUENCE [LARGE SCALE GENOMIC DNA]</scope>
    <source>
        <strain evidence="6 7">DSM 13796</strain>
    </source>
</reference>
<feature type="binding site" evidence="4">
    <location>
        <position position="79"/>
    </location>
    <ligand>
        <name>Zn(2+)</name>
        <dbReference type="ChEBI" id="CHEBI:29105"/>
    </ligand>
</feature>